<evidence type="ECO:0000256" key="2">
    <source>
        <dbReference type="ARBA" id="ARBA00022692"/>
    </source>
</evidence>
<dbReference type="STRING" id="714315.GCA_000516535_00778"/>
<proteinExistence type="predicted"/>
<keyword evidence="2 5" id="KW-0812">Transmembrane</keyword>
<feature type="transmembrane region" description="Helical" evidence="5">
    <location>
        <begin position="279"/>
        <end position="298"/>
    </location>
</feature>
<evidence type="ECO:0000256" key="3">
    <source>
        <dbReference type="ARBA" id="ARBA00022989"/>
    </source>
</evidence>
<dbReference type="InterPro" id="IPR011701">
    <property type="entry name" value="MFS"/>
</dbReference>
<feature type="transmembrane region" description="Helical" evidence="5">
    <location>
        <begin position="12"/>
        <end position="37"/>
    </location>
</feature>
<dbReference type="InterPro" id="IPR005829">
    <property type="entry name" value="Sugar_transporter_CS"/>
</dbReference>
<evidence type="ECO:0000256" key="5">
    <source>
        <dbReference type="SAM" id="Phobius"/>
    </source>
</evidence>
<feature type="transmembrane region" description="Helical" evidence="5">
    <location>
        <begin position="169"/>
        <end position="188"/>
    </location>
</feature>
<accession>A0A510J9M1</accession>
<keyword evidence="4 5" id="KW-0472">Membrane</keyword>
<feature type="transmembrane region" description="Helical" evidence="5">
    <location>
        <begin position="338"/>
        <end position="359"/>
    </location>
</feature>
<dbReference type="InterPro" id="IPR020846">
    <property type="entry name" value="MFS_dom"/>
</dbReference>
<dbReference type="GO" id="GO:0022857">
    <property type="term" value="F:transmembrane transporter activity"/>
    <property type="evidence" value="ECO:0007669"/>
    <property type="project" value="InterPro"/>
</dbReference>
<gene>
    <name evidence="7" type="ORF">JCM16774_0784</name>
</gene>
<dbReference type="Proteomes" id="UP000321606">
    <property type="component" value="Chromosome"/>
</dbReference>
<sequence>MNKEKDYKKINLMYSFIIICYVICEGFFGYGFTSFIFKKGINLAKIGLLMGLTNFAIMLFDYPSGNIADKYGRKKICSSGFIIYGIGLIVFGFSNNFALFLISGIVRAFGSSLISGTPEAWYLGELSKINKFSYKDKFLPIIRGIGLFFGSVSGIMAGKVSEINISLPIYIGGIIMIVSGVIIGILFVENYGNREGNLIKTINKNSVNFFRNSKMRILSVFEVLKTIMFTIFILLWQIFTTKVIGLSHSKLGYFYTAMLLLMSLSSFFSRYLMKKLNKITVTILGLFFISFGLIIFIYSKNIYLFILGFVIFEFSLGIANTSYFTWVYDYIPEEVRATYSSALNSVRAFSGFIMSVFLGKVIQDLGYNTGWIIALVSTLISIIWLLKIHKNDKNF</sequence>
<dbReference type="PANTHER" id="PTHR23530:SF1">
    <property type="entry name" value="PERMEASE, MAJOR FACILITATOR SUPERFAMILY-RELATED"/>
    <property type="match status" value="1"/>
</dbReference>
<dbReference type="SUPFAM" id="SSF103473">
    <property type="entry name" value="MFS general substrate transporter"/>
    <property type="match status" value="1"/>
</dbReference>
<feature type="transmembrane region" description="Helical" evidence="5">
    <location>
        <begin position="43"/>
        <end position="64"/>
    </location>
</feature>
<keyword evidence="3 5" id="KW-1133">Transmembrane helix</keyword>
<dbReference type="OrthoDB" id="102502at2"/>
<dbReference type="Gene3D" id="1.20.1250.20">
    <property type="entry name" value="MFS general substrate transporter like domains"/>
    <property type="match status" value="1"/>
</dbReference>
<feature type="transmembrane region" description="Helical" evidence="5">
    <location>
        <begin position="365"/>
        <end position="386"/>
    </location>
</feature>
<dbReference type="GO" id="GO:0016020">
    <property type="term" value="C:membrane"/>
    <property type="evidence" value="ECO:0007669"/>
    <property type="project" value="UniProtKB-SubCell"/>
</dbReference>
<feature type="transmembrane region" description="Helical" evidence="5">
    <location>
        <begin position="217"/>
        <end position="239"/>
    </location>
</feature>
<feature type="domain" description="Major facilitator superfamily (MFS) profile" evidence="6">
    <location>
        <begin position="1"/>
        <end position="393"/>
    </location>
</feature>
<dbReference type="PROSITE" id="PS50850">
    <property type="entry name" value="MFS"/>
    <property type="match status" value="1"/>
</dbReference>
<feature type="transmembrane region" description="Helical" evidence="5">
    <location>
        <begin position="304"/>
        <end position="326"/>
    </location>
</feature>
<dbReference type="PROSITE" id="PS00216">
    <property type="entry name" value="SUGAR_TRANSPORT_1"/>
    <property type="match status" value="1"/>
</dbReference>
<feature type="transmembrane region" description="Helical" evidence="5">
    <location>
        <begin position="76"/>
        <end position="93"/>
    </location>
</feature>
<dbReference type="Pfam" id="PF07690">
    <property type="entry name" value="MFS_1"/>
    <property type="match status" value="1"/>
</dbReference>
<evidence type="ECO:0000313" key="7">
    <source>
        <dbReference type="EMBL" id="BBM35854.1"/>
    </source>
</evidence>
<reference evidence="7 8" key="1">
    <citation type="submission" date="2019-07" db="EMBL/GenBank/DDBJ databases">
        <title>Complete Genome Sequence of Leptotrichia goodfellowii Strain JCM 16774.</title>
        <authorList>
            <person name="Watanabe S."/>
            <person name="Cui L."/>
        </authorList>
    </citation>
    <scope>NUCLEOTIDE SEQUENCE [LARGE SCALE GENOMIC DNA]</scope>
    <source>
        <strain evidence="7 8">JCM16774</strain>
    </source>
</reference>
<dbReference type="InterPro" id="IPR053160">
    <property type="entry name" value="MFS_DHA3_Transporter"/>
</dbReference>
<dbReference type="KEGG" id="lgo:JCM16774_0784"/>
<evidence type="ECO:0000256" key="1">
    <source>
        <dbReference type="ARBA" id="ARBA00004141"/>
    </source>
</evidence>
<evidence type="ECO:0000256" key="4">
    <source>
        <dbReference type="ARBA" id="ARBA00023136"/>
    </source>
</evidence>
<dbReference type="EMBL" id="AP019822">
    <property type="protein sequence ID" value="BBM35854.1"/>
    <property type="molecule type" value="Genomic_DNA"/>
</dbReference>
<comment type="subcellular location">
    <subcellularLocation>
        <location evidence="1">Membrane</location>
        <topology evidence="1">Multi-pass membrane protein</topology>
    </subcellularLocation>
</comment>
<evidence type="ECO:0000313" key="8">
    <source>
        <dbReference type="Proteomes" id="UP000321606"/>
    </source>
</evidence>
<name>A0A510J9M1_9FUSO</name>
<evidence type="ECO:0000259" key="6">
    <source>
        <dbReference type="PROSITE" id="PS50850"/>
    </source>
</evidence>
<dbReference type="PANTHER" id="PTHR23530">
    <property type="entry name" value="TRANSPORT PROTEIN-RELATED"/>
    <property type="match status" value="1"/>
</dbReference>
<protein>
    <submittedName>
        <fullName evidence="7">Transporter, major facilitator family protein</fullName>
    </submittedName>
</protein>
<dbReference type="InterPro" id="IPR036259">
    <property type="entry name" value="MFS_trans_sf"/>
</dbReference>
<feature type="transmembrane region" description="Helical" evidence="5">
    <location>
        <begin position="251"/>
        <end position="272"/>
    </location>
</feature>
<organism evidence="7 8">
    <name type="scientific">Pseudoleptotrichia goodfellowii</name>
    <dbReference type="NCBI Taxonomy" id="157692"/>
    <lineage>
        <taxon>Bacteria</taxon>
        <taxon>Fusobacteriati</taxon>
        <taxon>Fusobacteriota</taxon>
        <taxon>Fusobacteriia</taxon>
        <taxon>Fusobacteriales</taxon>
        <taxon>Leptotrichiaceae</taxon>
        <taxon>Pseudoleptotrichia</taxon>
    </lineage>
</organism>
<dbReference type="RefSeq" id="WP_026737313.1">
    <property type="nucleotide sequence ID" value="NZ_AP019822.1"/>
</dbReference>
<feature type="transmembrane region" description="Helical" evidence="5">
    <location>
        <begin position="138"/>
        <end position="157"/>
    </location>
</feature>
<dbReference type="AlphaFoldDB" id="A0A510J9M1"/>